<evidence type="ECO:0000313" key="4">
    <source>
        <dbReference type="Proteomes" id="UP001216907"/>
    </source>
</evidence>
<feature type="region of interest" description="Disordered" evidence="2">
    <location>
        <begin position="116"/>
        <end position="217"/>
    </location>
</feature>
<dbReference type="EMBL" id="JARRAG010000001">
    <property type="protein sequence ID" value="MDG3003643.1"/>
    <property type="molecule type" value="Genomic_DNA"/>
</dbReference>
<evidence type="ECO:0000256" key="2">
    <source>
        <dbReference type="SAM" id="MobiDB-lite"/>
    </source>
</evidence>
<sequence length="217" mass="23434">MDLVTTDIHSRTISIGGRKPTPRRGFALVGLILAAGTLTGCSGRGTYITGGPSSGQLKASVSHLEFENDQLKTQVARLKEENRAFEDRLVQEQLHNGEITAKLDNVRNVLRDQGYSGDADVDLDAPLGRARTLPAGRTTPPKRRAPAAQISKASDSEEIPPIRIDDNHRDTRSSTSSGRSRSSKATTDPDDAVGMREDDLRWTPIARGGDAPATPKR</sequence>
<gene>
    <name evidence="3" type="ORF">PZE19_07675</name>
</gene>
<reference evidence="3 4" key="1">
    <citation type="submission" date="2023-03" db="EMBL/GenBank/DDBJ databases">
        <title>Paludisphaera mucosa sp. nov. a novel planctomycete from northern fen.</title>
        <authorList>
            <person name="Ivanova A."/>
        </authorList>
    </citation>
    <scope>NUCLEOTIDE SEQUENCE [LARGE SCALE GENOMIC DNA]</scope>
    <source>
        <strain evidence="3 4">Pla2</strain>
    </source>
</reference>
<accession>A0ABT6F8C5</accession>
<evidence type="ECO:0000256" key="1">
    <source>
        <dbReference type="SAM" id="Coils"/>
    </source>
</evidence>
<feature type="compositionally biased region" description="Low complexity" evidence="2">
    <location>
        <begin position="173"/>
        <end position="186"/>
    </location>
</feature>
<keyword evidence="1" id="KW-0175">Coiled coil</keyword>
<proteinExistence type="predicted"/>
<evidence type="ECO:0000313" key="3">
    <source>
        <dbReference type="EMBL" id="MDG3003643.1"/>
    </source>
</evidence>
<dbReference type="Proteomes" id="UP001216907">
    <property type="component" value="Unassembled WGS sequence"/>
</dbReference>
<feature type="compositionally biased region" description="Basic and acidic residues" evidence="2">
    <location>
        <begin position="163"/>
        <end position="172"/>
    </location>
</feature>
<protein>
    <submittedName>
        <fullName evidence="3">Uncharacterized protein</fullName>
    </submittedName>
</protein>
<feature type="coiled-coil region" evidence="1">
    <location>
        <begin position="61"/>
        <end position="95"/>
    </location>
</feature>
<dbReference type="CDD" id="cd14686">
    <property type="entry name" value="bZIP"/>
    <property type="match status" value="1"/>
</dbReference>
<organism evidence="3 4">
    <name type="scientific">Paludisphaera mucosa</name>
    <dbReference type="NCBI Taxonomy" id="3030827"/>
    <lineage>
        <taxon>Bacteria</taxon>
        <taxon>Pseudomonadati</taxon>
        <taxon>Planctomycetota</taxon>
        <taxon>Planctomycetia</taxon>
        <taxon>Isosphaerales</taxon>
        <taxon>Isosphaeraceae</taxon>
        <taxon>Paludisphaera</taxon>
    </lineage>
</organism>
<dbReference type="RefSeq" id="WP_277859993.1">
    <property type="nucleotide sequence ID" value="NZ_JARRAG010000001.1"/>
</dbReference>
<name>A0ABT6F8C5_9BACT</name>
<keyword evidence="4" id="KW-1185">Reference proteome</keyword>
<comment type="caution">
    <text evidence="3">The sequence shown here is derived from an EMBL/GenBank/DDBJ whole genome shotgun (WGS) entry which is preliminary data.</text>
</comment>